<evidence type="ECO:0000313" key="8">
    <source>
        <dbReference type="Proteomes" id="UP000029055"/>
    </source>
</evidence>
<evidence type="ECO:0000256" key="1">
    <source>
        <dbReference type="ARBA" id="ARBA00004141"/>
    </source>
</evidence>
<feature type="transmembrane region" description="Helical" evidence="5">
    <location>
        <begin position="274"/>
        <end position="294"/>
    </location>
</feature>
<dbReference type="eggNOG" id="COG0842">
    <property type="taxonomic scope" value="Bacteria"/>
</dbReference>
<keyword evidence="3 5" id="KW-1133">Transmembrane helix</keyword>
<dbReference type="Proteomes" id="UP000029055">
    <property type="component" value="Unassembled WGS sequence"/>
</dbReference>
<name>A0A087E5A1_9BIFI</name>
<dbReference type="Pfam" id="PF12698">
    <property type="entry name" value="ABC2_membrane_3"/>
    <property type="match status" value="1"/>
</dbReference>
<dbReference type="OrthoDB" id="3240057at2"/>
<evidence type="ECO:0000313" key="7">
    <source>
        <dbReference type="EMBL" id="KFJ02952.1"/>
    </source>
</evidence>
<feature type="transmembrane region" description="Helical" evidence="5">
    <location>
        <begin position="18"/>
        <end position="37"/>
    </location>
</feature>
<dbReference type="GO" id="GO:0140359">
    <property type="term" value="F:ABC-type transporter activity"/>
    <property type="evidence" value="ECO:0007669"/>
    <property type="project" value="InterPro"/>
</dbReference>
<comment type="caution">
    <text evidence="7">The sequence shown here is derived from an EMBL/GenBank/DDBJ whole genome shotgun (WGS) entry which is preliminary data.</text>
</comment>
<dbReference type="GO" id="GO:0016020">
    <property type="term" value="C:membrane"/>
    <property type="evidence" value="ECO:0007669"/>
    <property type="project" value="UniProtKB-SubCell"/>
</dbReference>
<comment type="subcellular location">
    <subcellularLocation>
        <location evidence="1">Membrane</location>
        <topology evidence="1">Multi-pass membrane protein</topology>
    </subcellularLocation>
</comment>
<evidence type="ECO:0000256" key="5">
    <source>
        <dbReference type="SAM" id="Phobius"/>
    </source>
</evidence>
<reference evidence="7 8" key="1">
    <citation type="submission" date="2014-03" db="EMBL/GenBank/DDBJ databases">
        <title>Genomics of Bifidobacteria.</title>
        <authorList>
            <person name="Ventura M."/>
            <person name="Milani C."/>
            <person name="Lugli G.A."/>
        </authorList>
    </citation>
    <scope>NUCLEOTIDE SEQUENCE [LARGE SCALE GENOMIC DNA]</scope>
    <source>
        <strain evidence="7 8">LMG 11597</strain>
    </source>
</reference>
<evidence type="ECO:0000256" key="2">
    <source>
        <dbReference type="ARBA" id="ARBA00022692"/>
    </source>
</evidence>
<sequence>MWTTFLVQIRTLARQRGTIFWVMVFPILLATLFYGMFSSLDKAYVTETQSVAVVQDSAWKANEQADALLDALARGGKNTALIARHDVESAAQAIDLVNSGEAIGYLRINGAGEFSLAISDNAASTSDYARELTISVLNNAIARANESRSLRSSIGESRPQAFADPKVIASIASNDAFTRETTLTHTKPDPAARYYYALLGMACLMSMSLAITSIASSQANLSPLGARRALAPLPKHGLVLSAFLAAWLMAFACMSIAFFVIRVPFGVRVGGREAAAFAGLAVATFMSSALGSVFGAIPRIPLGQKLSICSAFSCIAALFAGLYGEPAMKLGDFVQREAPVLSDLNPARQVSLLFYDILYYDSYAPFLRTVGMLAAMGLFFLAIAIILLRRQRYEYL</sequence>
<gene>
    <name evidence="7" type="ORF">BISU_0878</name>
</gene>
<feature type="domain" description="ABC-2 type transporter transmembrane" evidence="6">
    <location>
        <begin position="16"/>
        <end position="386"/>
    </location>
</feature>
<keyword evidence="2 5" id="KW-0812">Transmembrane</keyword>
<evidence type="ECO:0000256" key="4">
    <source>
        <dbReference type="ARBA" id="ARBA00023136"/>
    </source>
</evidence>
<dbReference type="STRING" id="77635.BISU_0878"/>
<feature type="transmembrane region" description="Helical" evidence="5">
    <location>
        <begin position="237"/>
        <end position="262"/>
    </location>
</feature>
<keyword evidence="8" id="KW-1185">Reference proteome</keyword>
<keyword evidence="4 5" id="KW-0472">Membrane</keyword>
<dbReference type="EMBL" id="JGZR01000007">
    <property type="protein sequence ID" value="KFJ02952.1"/>
    <property type="molecule type" value="Genomic_DNA"/>
</dbReference>
<evidence type="ECO:0000259" key="6">
    <source>
        <dbReference type="Pfam" id="PF12698"/>
    </source>
</evidence>
<feature type="transmembrane region" description="Helical" evidence="5">
    <location>
        <begin position="194"/>
        <end position="216"/>
    </location>
</feature>
<dbReference type="RefSeq" id="WP_024462923.1">
    <property type="nucleotide sequence ID" value="NZ_CP062939.1"/>
</dbReference>
<protein>
    <submittedName>
        <fullName evidence="7">Multidrug ABC transporter permease</fullName>
    </submittedName>
</protein>
<dbReference type="AlphaFoldDB" id="A0A087E5A1"/>
<feature type="transmembrane region" description="Helical" evidence="5">
    <location>
        <begin position="306"/>
        <end position="324"/>
    </location>
</feature>
<feature type="transmembrane region" description="Helical" evidence="5">
    <location>
        <begin position="366"/>
        <end position="388"/>
    </location>
</feature>
<dbReference type="InterPro" id="IPR013525">
    <property type="entry name" value="ABC2_TM"/>
</dbReference>
<evidence type="ECO:0000256" key="3">
    <source>
        <dbReference type="ARBA" id="ARBA00022989"/>
    </source>
</evidence>
<accession>A0A087E5A1</accession>
<proteinExistence type="predicted"/>
<organism evidence="7 8">
    <name type="scientific">Bifidobacterium subtile</name>
    <dbReference type="NCBI Taxonomy" id="77635"/>
    <lineage>
        <taxon>Bacteria</taxon>
        <taxon>Bacillati</taxon>
        <taxon>Actinomycetota</taxon>
        <taxon>Actinomycetes</taxon>
        <taxon>Bifidobacteriales</taxon>
        <taxon>Bifidobacteriaceae</taxon>
        <taxon>Bifidobacterium</taxon>
    </lineage>
</organism>